<accession>A0A7Y8GL21</accession>
<dbReference type="Pfam" id="PF07791">
    <property type="entry name" value="Imm11"/>
    <property type="match status" value="1"/>
</dbReference>
<organism evidence="2 3">
    <name type="scientific">Pseudomonas salomonii</name>
    <dbReference type="NCBI Taxonomy" id="191391"/>
    <lineage>
        <taxon>Bacteria</taxon>
        <taxon>Pseudomonadati</taxon>
        <taxon>Pseudomonadota</taxon>
        <taxon>Gammaproteobacteria</taxon>
        <taxon>Pseudomonadales</taxon>
        <taxon>Pseudomonadaceae</taxon>
        <taxon>Pseudomonas</taxon>
    </lineage>
</organism>
<evidence type="ECO:0000313" key="2">
    <source>
        <dbReference type="EMBL" id="NWF12003.1"/>
    </source>
</evidence>
<evidence type="ECO:0000313" key="3">
    <source>
        <dbReference type="Proteomes" id="UP000561369"/>
    </source>
</evidence>
<sequence length="196" mass="22462">MKYYLFREDTNINNRWYLGSIKHCNNWFFTDPPVEYMDPCTYEIEMQSDGVALDFSLAGYASVPIISHKAKKSFIGISDFDEPFRHVVLEPAKVVGHQDEFYVMIVETQIDCVDETRSIFEKYKSDDSVRPDRAGEYRVFLNLVIDPAKVNGENIFRIKKHLGALIVSEKVKLRMEQAGVTGAIFESVNGENTVVC</sequence>
<dbReference type="RefSeq" id="WP_177025188.1">
    <property type="nucleotide sequence ID" value="NZ_JACAQV010000047.1"/>
</dbReference>
<dbReference type="InterPro" id="IPR012433">
    <property type="entry name" value="Imm11"/>
</dbReference>
<dbReference type="Proteomes" id="UP000561369">
    <property type="component" value="Unassembled WGS sequence"/>
</dbReference>
<comment type="caution">
    <text evidence="2">The sequence shown here is derived from an EMBL/GenBank/DDBJ whole genome shotgun (WGS) entry which is preliminary data.</text>
</comment>
<dbReference type="EMBL" id="JACAQV010000047">
    <property type="protein sequence ID" value="NWF12003.1"/>
    <property type="molecule type" value="Genomic_DNA"/>
</dbReference>
<feature type="domain" description="Immunity MXAN-0049 protein" evidence="1">
    <location>
        <begin position="35"/>
        <end position="188"/>
    </location>
</feature>
<protein>
    <recommendedName>
        <fullName evidence="1">Immunity MXAN-0049 protein domain-containing protein</fullName>
    </recommendedName>
</protein>
<proteinExistence type="predicted"/>
<evidence type="ECO:0000259" key="1">
    <source>
        <dbReference type="Pfam" id="PF07791"/>
    </source>
</evidence>
<gene>
    <name evidence="2" type="ORF">HX810_30465</name>
</gene>
<name>A0A7Y8GL21_9PSED</name>
<reference evidence="2 3" key="1">
    <citation type="submission" date="2020-04" db="EMBL/GenBank/DDBJ databases">
        <title>Molecular characterization of pseudomonads from Agaricus bisporus reveal novel blotch 2 pathogens in Western Europe.</title>
        <authorList>
            <person name="Taparia T."/>
            <person name="Krijger M."/>
            <person name="Haynes E."/>
            <person name="Elpinstone J.G."/>
            <person name="Noble R."/>
            <person name="Van Der Wolf J."/>
        </authorList>
    </citation>
    <scope>NUCLEOTIDE SEQUENCE [LARGE SCALE GENOMIC DNA]</scope>
    <source>
        <strain evidence="2 3">IPO3765</strain>
    </source>
</reference>
<dbReference type="AlphaFoldDB" id="A0A7Y8GL21"/>